<dbReference type="InterPro" id="IPR006182">
    <property type="entry name" value="FliF_N_dom"/>
</dbReference>
<accession>A0A845B2X7</accession>
<protein>
    <recommendedName>
        <fullName evidence="9">Flagellar M-ring protein</fullName>
    </recommendedName>
</protein>
<dbReference type="NCBIfam" id="TIGR00206">
    <property type="entry name" value="fliF"/>
    <property type="match status" value="1"/>
</dbReference>
<keyword evidence="14" id="KW-0969">Cilium</keyword>
<keyword evidence="6 11" id="KW-1133">Transmembrane helix</keyword>
<keyword evidence="14" id="KW-0282">Flagellum</keyword>
<keyword evidence="4" id="KW-1003">Cell membrane</keyword>
<comment type="function">
    <text evidence="9">The M ring may be actively involved in energy transduction.</text>
</comment>
<dbReference type="InterPro" id="IPR043427">
    <property type="entry name" value="YscJ/FliF"/>
</dbReference>
<feature type="transmembrane region" description="Helical" evidence="11">
    <location>
        <begin position="444"/>
        <end position="467"/>
    </location>
</feature>
<feature type="region of interest" description="Disordered" evidence="10">
    <location>
        <begin position="291"/>
        <end position="360"/>
    </location>
</feature>
<dbReference type="GO" id="GO:0009431">
    <property type="term" value="C:bacterial-type flagellum basal body, MS ring"/>
    <property type="evidence" value="ECO:0007669"/>
    <property type="project" value="InterPro"/>
</dbReference>
<dbReference type="OrthoDB" id="9807026at2"/>
<dbReference type="GO" id="GO:0003774">
    <property type="term" value="F:cytoskeletal motor activity"/>
    <property type="evidence" value="ECO:0007669"/>
    <property type="project" value="InterPro"/>
</dbReference>
<feature type="compositionally biased region" description="Basic and acidic residues" evidence="10">
    <location>
        <begin position="291"/>
        <end position="310"/>
    </location>
</feature>
<evidence type="ECO:0000256" key="7">
    <source>
        <dbReference type="ARBA" id="ARBA00023136"/>
    </source>
</evidence>
<dbReference type="GO" id="GO:0005886">
    <property type="term" value="C:plasma membrane"/>
    <property type="evidence" value="ECO:0007669"/>
    <property type="project" value="UniProtKB-SubCell"/>
</dbReference>
<feature type="domain" description="Flagellar M-ring N-terminal" evidence="12">
    <location>
        <begin position="69"/>
        <end position="239"/>
    </location>
</feature>
<comment type="subcellular location">
    <subcellularLocation>
        <location evidence="1 9">Bacterial flagellum basal body</location>
    </subcellularLocation>
    <subcellularLocation>
        <location evidence="2">Cell membrane</location>
        <topology evidence="2">Multi-pass membrane protein</topology>
    </subcellularLocation>
</comment>
<evidence type="ECO:0000256" key="5">
    <source>
        <dbReference type="ARBA" id="ARBA00022692"/>
    </source>
</evidence>
<dbReference type="Gene3D" id="3.30.300.30">
    <property type="match status" value="1"/>
</dbReference>
<keyword evidence="7 11" id="KW-0472">Membrane</keyword>
<keyword evidence="8 9" id="KW-0975">Bacterial flagellum</keyword>
<dbReference type="RefSeq" id="WP_160756484.1">
    <property type="nucleotide sequence ID" value="NZ_WTYL01000002.1"/>
</dbReference>
<dbReference type="PIRSF" id="PIRSF004862">
    <property type="entry name" value="FliF"/>
    <property type="match status" value="1"/>
</dbReference>
<evidence type="ECO:0000259" key="12">
    <source>
        <dbReference type="Pfam" id="PF01514"/>
    </source>
</evidence>
<feature type="compositionally biased region" description="Basic and acidic residues" evidence="10">
    <location>
        <begin position="524"/>
        <end position="534"/>
    </location>
</feature>
<dbReference type="Proteomes" id="UP000431922">
    <property type="component" value="Unassembled WGS sequence"/>
</dbReference>
<name>A0A845B2X7_9SPHN</name>
<evidence type="ECO:0000256" key="6">
    <source>
        <dbReference type="ARBA" id="ARBA00022989"/>
    </source>
</evidence>
<evidence type="ECO:0000256" key="2">
    <source>
        <dbReference type="ARBA" id="ARBA00004651"/>
    </source>
</evidence>
<proteinExistence type="inferred from homology"/>
<evidence type="ECO:0000313" key="15">
    <source>
        <dbReference type="Proteomes" id="UP000431922"/>
    </source>
</evidence>
<dbReference type="InterPro" id="IPR000067">
    <property type="entry name" value="FlgMring_FliF"/>
</dbReference>
<keyword evidence="15" id="KW-1185">Reference proteome</keyword>
<feature type="region of interest" description="Disordered" evidence="10">
    <location>
        <begin position="524"/>
        <end position="550"/>
    </location>
</feature>
<keyword evidence="5 11" id="KW-0812">Transmembrane</keyword>
<reference evidence="14 15" key="1">
    <citation type="submission" date="2019-12" db="EMBL/GenBank/DDBJ databases">
        <title>Genomic-based taxomic classification of the family Erythrobacteraceae.</title>
        <authorList>
            <person name="Xu L."/>
        </authorList>
    </citation>
    <scope>NUCLEOTIDE SEQUENCE [LARGE SCALE GENOMIC DNA]</scope>
    <source>
        <strain evidence="14 15">KCTC 42453</strain>
    </source>
</reference>
<dbReference type="Pfam" id="PF01514">
    <property type="entry name" value="YscJ_FliF"/>
    <property type="match status" value="1"/>
</dbReference>
<evidence type="ECO:0000256" key="11">
    <source>
        <dbReference type="SAM" id="Phobius"/>
    </source>
</evidence>
<dbReference type="AlphaFoldDB" id="A0A845B2X7"/>
<evidence type="ECO:0000256" key="9">
    <source>
        <dbReference type="PIRNR" id="PIRNR004862"/>
    </source>
</evidence>
<dbReference type="PANTHER" id="PTHR30046">
    <property type="entry name" value="FLAGELLAR M-RING PROTEIN"/>
    <property type="match status" value="1"/>
</dbReference>
<gene>
    <name evidence="14" type="primary">fliF</name>
    <name evidence="14" type="ORF">GRI65_10855</name>
</gene>
<feature type="domain" description="Flagellar M-ring C-terminal" evidence="13">
    <location>
        <begin position="267"/>
        <end position="430"/>
    </location>
</feature>
<evidence type="ECO:0000256" key="8">
    <source>
        <dbReference type="ARBA" id="ARBA00023143"/>
    </source>
</evidence>
<dbReference type="EMBL" id="WTYL01000002">
    <property type="protein sequence ID" value="MXP44955.1"/>
    <property type="molecule type" value="Genomic_DNA"/>
</dbReference>
<dbReference type="InterPro" id="IPR045851">
    <property type="entry name" value="AMP-bd_C_sf"/>
</dbReference>
<organism evidence="14 15">
    <name type="scientific">Allopontixanthobacter sediminis</name>
    <dbReference type="NCBI Taxonomy" id="1689985"/>
    <lineage>
        <taxon>Bacteria</taxon>
        <taxon>Pseudomonadati</taxon>
        <taxon>Pseudomonadota</taxon>
        <taxon>Alphaproteobacteria</taxon>
        <taxon>Sphingomonadales</taxon>
        <taxon>Erythrobacteraceae</taxon>
        <taxon>Allopontixanthobacter</taxon>
    </lineage>
</organism>
<evidence type="ECO:0000256" key="10">
    <source>
        <dbReference type="SAM" id="MobiDB-lite"/>
    </source>
</evidence>
<evidence type="ECO:0000256" key="1">
    <source>
        <dbReference type="ARBA" id="ARBA00004117"/>
    </source>
</evidence>
<evidence type="ECO:0000313" key="14">
    <source>
        <dbReference type="EMBL" id="MXP44955.1"/>
    </source>
</evidence>
<sequence length="550" mass="57400">MADNIMPMTPSIAAQRSILAPLGAGGSAGARASAFFGQPAVRKSLPMTAGIVAIAGSALLYLALAEGPQRMLYGSLTDAERSEVAAALDQGGIPYTIDNSTGALSVGEDDLYRARMLVASDGGLAAPESTSAMLDAIPIGSSRTLEGERLRNVRERELTMTIMEIDGVEAVRVHLAQAEKSVFVRENVPPSASVMVRLARGRNLSDDQVNAIVNLVAGSVPSLQADQVQVVDQHGQLLSDRTAKDGKALDLQRSYEEKLRAQISQLLAPLIGSGNFSTEVQVELDLEETTSARESYDKEGVIRSEMRRESTQTGGAQAGGVPGVLSNTPPPATQLGPVGEEQNLGAAPAGTGPTNGETSDQKTYELGREVAVSSSQPGGVKRLTVAVALSSEALARIKPASAKQIEELIASAVGANPARGDQVTVIAGKFDPAVIADVPFYETAWFATVLRNVVALIGIILALLFVVRPVMRILKDKAAVPAAGEDEGDDTPAVLAAVAETPGASTGHGDLREQVDLAKKLAKEQPDRAADALRRMLSSPPQGLAQDRAA</sequence>
<feature type="compositionally biased region" description="Low complexity" evidence="10">
    <location>
        <begin position="345"/>
        <end position="354"/>
    </location>
</feature>
<dbReference type="Pfam" id="PF08345">
    <property type="entry name" value="YscJ_FliF_C"/>
    <property type="match status" value="1"/>
</dbReference>
<dbReference type="GO" id="GO:0071973">
    <property type="term" value="P:bacterial-type flagellum-dependent cell motility"/>
    <property type="evidence" value="ECO:0007669"/>
    <property type="project" value="InterPro"/>
</dbReference>
<comment type="caution">
    <text evidence="14">The sequence shown here is derived from an EMBL/GenBank/DDBJ whole genome shotgun (WGS) entry which is preliminary data.</text>
</comment>
<dbReference type="InterPro" id="IPR013556">
    <property type="entry name" value="Flag_M-ring_C"/>
</dbReference>
<comment type="similarity">
    <text evidence="3 9">Belongs to the FliF family.</text>
</comment>
<dbReference type="PRINTS" id="PR01009">
    <property type="entry name" value="FLGMRINGFLIF"/>
</dbReference>
<dbReference type="PANTHER" id="PTHR30046:SF0">
    <property type="entry name" value="FLAGELLAR M-RING PROTEIN"/>
    <property type="match status" value="1"/>
</dbReference>
<keyword evidence="14" id="KW-0966">Cell projection</keyword>
<evidence type="ECO:0000256" key="3">
    <source>
        <dbReference type="ARBA" id="ARBA00007971"/>
    </source>
</evidence>
<evidence type="ECO:0000259" key="13">
    <source>
        <dbReference type="Pfam" id="PF08345"/>
    </source>
</evidence>
<evidence type="ECO:0000256" key="4">
    <source>
        <dbReference type="ARBA" id="ARBA00022475"/>
    </source>
</evidence>